<keyword evidence="13" id="KW-1185">Reference proteome</keyword>
<gene>
    <name evidence="14" type="primary">LOC100368002</name>
</gene>
<dbReference type="InterPro" id="IPR010666">
    <property type="entry name" value="Znf_GRF"/>
</dbReference>
<evidence type="ECO:0000259" key="10">
    <source>
        <dbReference type="PROSITE" id="PS51192"/>
    </source>
</evidence>
<feature type="coiled-coil region" evidence="8">
    <location>
        <begin position="363"/>
        <end position="390"/>
    </location>
</feature>
<evidence type="ECO:0000259" key="12">
    <source>
        <dbReference type="PROSITE" id="PS51999"/>
    </source>
</evidence>
<evidence type="ECO:0000256" key="1">
    <source>
        <dbReference type="ARBA" id="ARBA00022723"/>
    </source>
</evidence>
<keyword evidence="2" id="KW-0547">Nucleotide-binding</keyword>
<evidence type="ECO:0000256" key="3">
    <source>
        <dbReference type="ARBA" id="ARBA00022771"/>
    </source>
</evidence>
<keyword evidence="1" id="KW-0479">Metal-binding</keyword>
<keyword evidence="5" id="KW-0862">Zinc</keyword>
<dbReference type="PANTHER" id="PTHR45626:SF50">
    <property type="entry name" value="TRANSCRIPTION TERMINATION FACTOR 2"/>
    <property type="match status" value="1"/>
</dbReference>
<evidence type="ECO:0000313" key="14">
    <source>
        <dbReference type="RefSeq" id="XP_006822526.1"/>
    </source>
</evidence>
<feature type="domain" description="GRF-type" evidence="12">
    <location>
        <begin position="6"/>
        <end position="52"/>
    </location>
</feature>
<feature type="compositionally biased region" description="Basic and acidic residues" evidence="9">
    <location>
        <begin position="139"/>
        <end position="150"/>
    </location>
</feature>
<keyword evidence="6" id="KW-0067">ATP-binding</keyword>
<feature type="region of interest" description="Disordered" evidence="9">
    <location>
        <begin position="240"/>
        <end position="264"/>
    </location>
</feature>
<dbReference type="Pfam" id="PF06839">
    <property type="entry name" value="Zn_ribbon_GRF"/>
    <property type="match status" value="1"/>
</dbReference>
<dbReference type="PROSITE" id="PS51192">
    <property type="entry name" value="HELICASE_ATP_BIND_1"/>
    <property type="match status" value="1"/>
</dbReference>
<keyword evidence="4" id="KW-0378">Hydrolase</keyword>
<sequence>MERILCDGHGQPCFMKTGVKEGPNKGKSYYICGIGGNGANKQCGFIKPAHIPVSHCLQHPSEMVELQGLSQHKLAGETRGYYRCTQGRLTGKGWCGYVVNQQNAISKENDCVKPKQKISPCEKPVPAPALKDNTGLINRKKDPVAVRHNSDPNTASVLTSQVTGNNKPTRPTSKDDDSDDDCFITDVSFASVKATKPSSATFHKPQAAKKNDDPMWSSPSFQKYRSASTSIMPREAAVPLERRFSENSLPSQSQTVNKDSGKAGTDYTEQVGSMSSTGIQQVHVQQGAMSVNLSEDANKPISNTSTVPQSGAPSSQFLSLPVKESNVVVAQILMSQLKKQKAIVKSVNVQMLPDKGAKLYSQIRSLEAKIANLNLNKDELQKLRSDATAAPAGGFQPASTVSTQHMAPKNYVGPLDMYAIKQSEIGPQYTPSYMPYQYAANPQMESLYGGRITAARLRDITMVTRDAIDKLHRSLETCPSPDTELDDPKGLTVPLMTHQKRALAWLRWREGQHPCGGILADDMGLGKTLTMISFVLKQREAMGQVTVHDEVVEDKDSGFMKSLCTLVICPASLMHQWKKEAENRCTAGKLKMYVYHGQNREKNVKKLASYDIIFTTYNIIGKEVPVSKEDKADTKVEDGLKLSEKLSDNTTLLKIAWERIILDEAHTIKNHKSQMAKAVCRLRARSRWAVTGTPIQNQLSDMYSLLRFLRCSPFDELQVWKRWVENKGTAGSARLNTIVKSLLLRRTKEDKGKTGKPLVSLPDKESQTHEVELGPGEREVYDALFKQSQSNFVSYLKQHDAEGAVKLGAVGESGSTLQNSNSNPFTKTDGGDTTGIKIIMPNAKPGTQNMAHVLVWLLRLRQCCGHLSLLKEAVDIESCYSDGVDLSLVDQMKDLCVDESKPIDSEISSGIVKDKSLLFEVSAMSTKVKKVMDGLKDIRAKSPAGKPMKTVIVSQWTKMLDIMVHHLKENGFKYCVIQGNVTPKARSESVENFNKNPKGPEVMLVSLRAGGVGLNLIGGNHLFLLDMHWNPALEQQACDRIYRVGQEKEVFIHKFVCKNTVEEKILELQKKKTNLATNVLSGDRASNKKLTLNDLRSLFGV</sequence>
<dbReference type="Proteomes" id="UP000694865">
    <property type="component" value="Unplaced"/>
</dbReference>
<dbReference type="Gene3D" id="3.40.50.10810">
    <property type="entry name" value="Tandem AAA-ATPase domain"/>
    <property type="match status" value="1"/>
</dbReference>
<dbReference type="InterPro" id="IPR000330">
    <property type="entry name" value="SNF2_N"/>
</dbReference>
<dbReference type="InterPro" id="IPR038718">
    <property type="entry name" value="SNF2-like_sf"/>
</dbReference>
<evidence type="ECO:0000256" key="9">
    <source>
        <dbReference type="SAM" id="MobiDB-lite"/>
    </source>
</evidence>
<feature type="domain" description="Helicase ATP-binding" evidence="10">
    <location>
        <begin position="508"/>
        <end position="712"/>
    </location>
</feature>
<proteinExistence type="predicted"/>
<dbReference type="InterPro" id="IPR001650">
    <property type="entry name" value="Helicase_C-like"/>
</dbReference>
<dbReference type="Pfam" id="PF00176">
    <property type="entry name" value="SNF2-rel_dom"/>
    <property type="match status" value="1"/>
</dbReference>
<dbReference type="Gene3D" id="3.40.50.300">
    <property type="entry name" value="P-loop containing nucleotide triphosphate hydrolases"/>
    <property type="match status" value="1"/>
</dbReference>
<evidence type="ECO:0000259" key="11">
    <source>
        <dbReference type="PROSITE" id="PS51194"/>
    </source>
</evidence>
<feature type="compositionally biased region" description="Polar residues" evidence="9">
    <location>
        <begin position="246"/>
        <end position="258"/>
    </location>
</feature>
<protein>
    <submittedName>
        <fullName evidence="14">Transcription termination factor 2-like</fullName>
    </submittedName>
</protein>
<reference evidence="14" key="1">
    <citation type="submission" date="2025-08" db="UniProtKB">
        <authorList>
            <consortium name="RefSeq"/>
        </authorList>
    </citation>
    <scope>IDENTIFICATION</scope>
    <source>
        <tissue evidence="14">Testes</tissue>
    </source>
</reference>
<keyword evidence="8" id="KW-0175">Coiled coil</keyword>
<feature type="compositionally biased region" description="Polar residues" evidence="9">
    <location>
        <begin position="151"/>
        <end position="171"/>
    </location>
</feature>
<feature type="region of interest" description="Disordered" evidence="9">
    <location>
        <begin position="194"/>
        <end position="221"/>
    </location>
</feature>
<dbReference type="PROSITE" id="PS51999">
    <property type="entry name" value="ZF_GRF"/>
    <property type="match status" value="1"/>
</dbReference>
<name>A0ABM0MR85_SACKO</name>
<feature type="domain" description="Helicase C-terminal" evidence="11">
    <location>
        <begin position="934"/>
        <end position="1096"/>
    </location>
</feature>
<dbReference type="PANTHER" id="PTHR45626">
    <property type="entry name" value="TRANSCRIPTION TERMINATION FACTOR 2-RELATED"/>
    <property type="match status" value="1"/>
</dbReference>
<keyword evidence="3 7" id="KW-0863">Zinc-finger</keyword>
<evidence type="ECO:0000256" key="6">
    <source>
        <dbReference type="ARBA" id="ARBA00022840"/>
    </source>
</evidence>
<dbReference type="SUPFAM" id="SSF52540">
    <property type="entry name" value="P-loop containing nucleoside triphosphate hydrolases"/>
    <property type="match status" value="2"/>
</dbReference>
<evidence type="ECO:0000313" key="13">
    <source>
        <dbReference type="Proteomes" id="UP000694865"/>
    </source>
</evidence>
<dbReference type="InterPro" id="IPR049730">
    <property type="entry name" value="SNF2/RAD54-like_C"/>
</dbReference>
<dbReference type="Pfam" id="PF00271">
    <property type="entry name" value="Helicase_C"/>
    <property type="match status" value="1"/>
</dbReference>
<evidence type="ECO:0000256" key="5">
    <source>
        <dbReference type="ARBA" id="ARBA00022833"/>
    </source>
</evidence>
<dbReference type="SMART" id="SM00487">
    <property type="entry name" value="DEXDc"/>
    <property type="match status" value="1"/>
</dbReference>
<evidence type="ECO:0000256" key="2">
    <source>
        <dbReference type="ARBA" id="ARBA00022741"/>
    </source>
</evidence>
<dbReference type="InterPro" id="IPR050628">
    <property type="entry name" value="SNF2_RAD54_helicase_TF"/>
</dbReference>
<dbReference type="RefSeq" id="XP_006822526.1">
    <property type="nucleotide sequence ID" value="XM_006822463.1"/>
</dbReference>
<organism evidence="13 14">
    <name type="scientific">Saccoglossus kowalevskii</name>
    <name type="common">Acorn worm</name>
    <dbReference type="NCBI Taxonomy" id="10224"/>
    <lineage>
        <taxon>Eukaryota</taxon>
        <taxon>Metazoa</taxon>
        <taxon>Hemichordata</taxon>
        <taxon>Enteropneusta</taxon>
        <taxon>Harrimaniidae</taxon>
        <taxon>Saccoglossus</taxon>
    </lineage>
</organism>
<dbReference type="SMART" id="SM00490">
    <property type="entry name" value="HELICc"/>
    <property type="match status" value="1"/>
</dbReference>
<accession>A0ABM0MR85</accession>
<dbReference type="CDD" id="cd18793">
    <property type="entry name" value="SF2_C_SNF"/>
    <property type="match status" value="1"/>
</dbReference>
<evidence type="ECO:0000256" key="7">
    <source>
        <dbReference type="PROSITE-ProRule" id="PRU01343"/>
    </source>
</evidence>
<evidence type="ECO:0000256" key="4">
    <source>
        <dbReference type="ARBA" id="ARBA00022801"/>
    </source>
</evidence>
<feature type="region of interest" description="Disordered" evidence="9">
    <location>
        <begin position="116"/>
        <end position="180"/>
    </location>
</feature>
<feature type="region of interest" description="Disordered" evidence="9">
    <location>
        <begin position="749"/>
        <end position="768"/>
    </location>
</feature>
<dbReference type="PROSITE" id="PS51194">
    <property type="entry name" value="HELICASE_CTER"/>
    <property type="match status" value="1"/>
</dbReference>
<dbReference type="InterPro" id="IPR027417">
    <property type="entry name" value="P-loop_NTPase"/>
</dbReference>
<evidence type="ECO:0000256" key="8">
    <source>
        <dbReference type="SAM" id="Coils"/>
    </source>
</evidence>
<dbReference type="GeneID" id="100368002"/>
<dbReference type="InterPro" id="IPR014001">
    <property type="entry name" value="Helicase_ATP-bd"/>
</dbReference>